<evidence type="ECO:0000313" key="3">
    <source>
        <dbReference type="EMBL" id="MBB4736148.1"/>
    </source>
</evidence>
<comment type="caution">
    <text evidence="3">The sequence shown here is derived from an EMBL/GenBank/DDBJ whole genome shotgun (WGS) entry which is preliminary data.</text>
</comment>
<keyword evidence="2" id="KW-0812">Transmembrane</keyword>
<feature type="transmembrane region" description="Helical" evidence="2">
    <location>
        <begin position="145"/>
        <end position="168"/>
    </location>
</feature>
<keyword evidence="2" id="KW-1133">Transmembrane helix</keyword>
<feature type="transmembrane region" description="Helical" evidence="2">
    <location>
        <begin position="188"/>
        <end position="208"/>
    </location>
</feature>
<feature type="transmembrane region" description="Helical" evidence="2">
    <location>
        <begin position="103"/>
        <end position="125"/>
    </location>
</feature>
<accession>A0A7W7GPX4</accession>
<feature type="transmembrane region" description="Helical" evidence="2">
    <location>
        <begin position="35"/>
        <end position="59"/>
    </location>
</feature>
<dbReference type="AlphaFoldDB" id="A0A7W7GPX4"/>
<keyword evidence="4" id="KW-1185">Reference proteome</keyword>
<feature type="region of interest" description="Disordered" evidence="1">
    <location>
        <begin position="1"/>
        <end position="24"/>
    </location>
</feature>
<dbReference type="EMBL" id="JACHNA010000001">
    <property type="protein sequence ID" value="MBB4736148.1"/>
    <property type="molecule type" value="Genomic_DNA"/>
</dbReference>
<evidence type="ECO:0000256" key="2">
    <source>
        <dbReference type="SAM" id="Phobius"/>
    </source>
</evidence>
<proteinExistence type="predicted"/>
<protein>
    <recommendedName>
        <fullName evidence="5">DUF2975 domain-containing protein</fullName>
    </recommendedName>
</protein>
<sequence>MPRRYRPGRQSPHRTDQRPTRPQIDPLRFDRADTIITGVVMLLASLGGLWAGVVSPALAWATGRPFTRTIDAPDGAALRSNPGSDAVAESAAATIPSPDAPLWIARLIEGGLHAALLVAILWLLWGVIRSVTHGRAFDRANVARLRWLAGLLILGAALCGSVSGVVSGMTQNAVFVRPGTTVMFEASFHWHLLAIGAGLLSACLAEAFRRGARLEDDVEGLV</sequence>
<keyword evidence="2" id="KW-0472">Membrane</keyword>
<name>A0A7W7GPX4_9MICC</name>
<dbReference type="Pfam" id="PF11188">
    <property type="entry name" value="DUF2975"/>
    <property type="match status" value="1"/>
</dbReference>
<reference evidence="3 4" key="1">
    <citation type="submission" date="2020-08" db="EMBL/GenBank/DDBJ databases">
        <title>Sequencing the genomes of 1000 actinobacteria strains.</title>
        <authorList>
            <person name="Klenk H.-P."/>
        </authorList>
    </citation>
    <scope>NUCLEOTIDE SEQUENCE [LARGE SCALE GENOMIC DNA]</scope>
    <source>
        <strain evidence="3 4">DSM 23974</strain>
    </source>
</reference>
<organism evidence="3 4">
    <name type="scientific">Micrococcus cohnii</name>
    <dbReference type="NCBI Taxonomy" id="993416"/>
    <lineage>
        <taxon>Bacteria</taxon>
        <taxon>Bacillati</taxon>
        <taxon>Actinomycetota</taxon>
        <taxon>Actinomycetes</taxon>
        <taxon>Micrococcales</taxon>
        <taxon>Micrococcaceae</taxon>
        <taxon>Micrococcus</taxon>
    </lineage>
</organism>
<evidence type="ECO:0008006" key="5">
    <source>
        <dbReference type="Google" id="ProtNLM"/>
    </source>
</evidence>
<gene>
    <name evidence="3" type="ORF">HDA30_001656</name>
</gene>
<dbReference type="Proteomes" id="UP000540191">
    <property type="component" value="Unassembled WGS sequence"/>
</dbReference>
<evidence type="ECO:0000256" key="1">
    <source>
        <dbReference type="SAM" id="MobiDB-lite"/>
    </source>
</evidence>
<evidence type="ECO:0000313" key="4">
    <source>
        <dbReference type="Proteomes" id="UP000540191"/>
    </source>
</evidence>
<dbReference type="InterPro" id="IPR021354">
    <property type="entry name" value="DUF2975"/>
</dbReference>
<dbReference type="RefSeq" id="WP_184241793.1">
    <property type="nucleotide sequence ID" value="NZ_JACHNA010000001.1"/>
</dbReference>